<organism evidence="4 5">
    <name type="scientific">Paenibacillus cellulosilyticus</name>
    <dbReference type="NCBI Taxonomy" id="375489"/>
    <lineage>
        <taxon>Bacteria</taxon>
        <taxon>Bacillati</taxon>
        <taxon>Bacillota</taxon>
        <taxon>Bacilli</taxon>
        <taxon>Bacillales</taxon>
        <taxon>Paenibacillaceae</taxon>
        <taxon>Paenibacillus</taxon>
    </lineage>
</organism>
<dbReference type="CDD" id="cd11313">
    <property type="entry name" value="AmyAc_arch_bac_AmyA"/>
    <property type="match status" value="1"/>
</dbReference>
<evidence type="ECO:0000259" key="3">
    <source>
        <dbReference type="SMART" id="SM00642"/>
    </source>
</evidence>
<dbReference type="InterPro" id="IPR006047">
    <property type="entry name" value="GH13_cat_dom"/>
</dbReference>
<evidence type="ECO:0000256" key="2">
    <source>
        <dbReference type="SAM" id="SignalP"/>
    </source>
</evidence>
<accession>A0A2V2YWZ8</accession>
<dbReference type="RefSeq" id="WP_245946647.1">
    <property type="nucleotide sequence ID" value="NZ_CP054612.1"/>
</dbReference>
<reference evidence="4 5" key="1">
    <citation type="submission" date="2018-05" db="EMBL/GenBank/DDBJ databases">
        <title>Genomic Encyclopedia of Type Strains, Phase III (KMG-III): the genomes of soil and plant-associated and newly described type strains.</title>
        <authorList>
            <person name="Whitman W."/>
        </authorList>
    </citation>
    <scope>NUCLEOTIDE SEQUENCE [LARGE SCALE GENOMIC DNA]</scope>
    <source>
        <strain evidence="4 5">CECT 5696</strain>
    </source>
</reference>
<proteinExistence type="inferred from homology"/>
<dbReference type="Gene3D" id="3.20.20.80">
    <property type="entry name" value="Glycosidases"/>
    <property type="match status" value="1"/>
</dbReference>
<dbReference type="Proteomes" id="UP000246635">
    <property type="component" value="Unassembled WGS sequence"/>
</dbReference>
<evidence type="ECO:0000313" key="4">
    <source>
        <dbReference type="EMBL" id="PWW03319.1"/>
    </source>
</evidence>
<keyword evidence="5" id="KW-1185">Reference proteome</keyword>
<comment type="similarity">
    <text evidence="1">Belongs to the glycosyl hydrolase 13 family.</text>
</comment>
<feature type="signal peptide" evidence="2">
    <location>
        <begin position="1"/>
        <end position="22"/>
    </location>
</feature>
<dbReference type="PANTHER" id="PTHR47786">
    <property type="entry name" value="ALPHA-1,4-GLUCAN:MALTOSE-1-PHOSPHATE MALTOSYLTRANSFERASE"/>
    <property type="match status" value="1"/>
</dbReference>
<dbReference type="Pfam" id="PF16657">
    <property type="entry name" value="Malt_amylase_C"/>
    <property type="match status" value="1"/>
</dbReference>
<dbReference type="InterPro" id="IPR017853">
    <property type="entry name" value="GH"/>
</dbReference>
<dbReference type="SUPFAM" id="SSF51445">
    <property type="entry name" value="(Trans)glycosidases"/>
    <property type="match status" value="1"/>
</dbReference>
<dbReference type="GO" id="GO:0005975">
    <property type="term" value="P:carbohydrate metabolic process"/>
    <property type="evidence" value="ECO:0007669"/>
    <property type="project" value="InterPro"/>
</dbReference>
<dbReference type="GO" id="GO:0016798">
    <property type="term" value="F:hydrolase activity, acting on glycosyl bonds"/>
    <property type="evidence" value="ECO:0007669"/>
    <property type="project" value="UniProtKB-KW"/>
</dbReference>
<dbReference type="SMART" id="SM00642">
    <property type="entry name" value="Aamy"/>
    <property type="match status" value="1"/>
</dbReference>
<dbReference type="InterPro" id="IPR032091">
    <property type="entry name" value="Malt_amylase-like_C"/>
</dbReference>
<protein>
    <submittedName>
        <fullName evidence="4">Glycosidase</fullName>
    </submittedName>
</protein>
<dbReference type="EMBL" id="QGTQ01000007">
    <property type="protein sequence ID" value="PWW03319.1"/>
    <property type="molecule type" value="Genomic_DNA"/>
</dbReference>
<dbReference type="Gene3D" id="2.60.40.1180">
    <property type="entry name" value="Golgi alpha-mannosidase II"/>
    <property type="match status" value="1"/>
</dbReference>
<feature type="chain" id="PRO_5039017192" evidence="2">
    <location>
        <begin position="23"/>
        <end position="469"/>
    </location>
</feature>
<dbReference type="PROSITE" id="PS51257">
    <property type="entry name" value="PROKAR_LIPOPROTEIN"/>
    <property type="match status" value="1"/>
</dbReference>
<evidence type="ECO:0000256" key="1">
    <source>
        <dbReference type="ARBA" id="ARBA00008061"/>
    </source>
</evidence>
<sequence length="469" mass="52306">MRKTRKMLITLPLLISMVGLSACSAGEEAAVQKEPVKETAQSQQSNGTPTPDWAAKAVMYEVNVRQYTKEGTFAAFEQHLPRLKELGVDILWLMPIYPISQTKRNGTLGSPYAVDDYKAVNPDMGTADDFKSLVNKAHELGFKVMLDWVGNHTGWDNPWLANKGWYTTDDAGNVVMPPNTNWSDVADLNYENADMQAAMLDAMKYWVSEFDIDGYRADYAGGVPKTFWEQARTELEKLKPVYMLAEDDQQIGLLSHAFNANYGWQLYNTMNRLAKGQGDARQVASYAERLAKSFPSGTYPLNFTSNHDENAWTGTEYERLGDAVKTMAALSFTLPGMPLIYSGQEAGLNRRLPLFEKDEIGWEDLTMQTFYKGLVDLKHSNEALWNGNAGGMYHSLEAGDNHLLAFERTKNDNTVVVMMNLSAEPVATSVKLDPALAGAYTSQSGASAELKAEQMVDLAPWAYEIYVRQ</sequence>
<gene>
    <name evidence="4" type="ORF">DFQ01_107218</name>
</gene>
<evidence type="ECO:0000313" key="5">
    <source>
        <dbReference type="Proteomes" id="UP000246635"/>
    </source>
</evidence>
<dbReference type="Pfam" id="PF00128">
    <property type="entry name" value="Alpha-amylase"/>
    <property type="match status" value="2"/>
</dbReference>
<dbReference type="AlphaFoldDB" id="A0A2V2YWZ8"/>
<keyword evidence="4" id="KW-0326">Glycosidase</keyword>
<keyword evidence="4" id="KW-0378">Hydrolase</keyword>
<comment type="caution">
    <text evidence="4">The sequence shown here is derived from an EMBL/GenBank/DDBJ whole genome shotgun (WGS) entry which is preliminary data.</text>
</comment>
<name>A0A2V2YWZ8_9BACL</name>
<dbReference type="InterPro" id="IPR013780">
    <property type="entry name" value="Glyco_hydro_b"/>
</dbReference>
<feature type="domain" description="Glycosyl hydrolase family 13 catalytic" evidence="3">
    <location>
        <begin position="61"/>
        <end position="378"/>
    </location>
</feature>
<keyword evidence="2" id="KW-0732">Signal</keyword>
<dbReference type="SUPFAM" id="SSF51011">
    <property type="entry name" value="Glycosyl hydrolase domain"/>
    <property type="match status" value="1"/>
</dbReference>
<dbReference type="PANTHER" id="PTHR47786:SF2">
    <property type="entry name" value="GLYCOSYL HYDROLASE FAMILY 13 CATALYTIC DOMAIN-CONTAINING PROTEIN"/>
    <property type="match status" value="1"/>
</dbReference>